<organism evidence="4 5">
    <name type="scientific">Escallonia herrerae</name>
    <dbReference type="NCBI Taxonomy" id="1293975"/>
    <lineage>
        <taxon>Eukaryota</taxon>
        <taxon>Viridiplantae</taxon>
        <taxon>Streptophyta</taxon>
        <taxon>Embryophyta</taxon>
        <taxon>Tracheophyta</taxon>
        <taxon>Spermatophyta</taxon>
        <taxon>Magnoliopsida</taxon>
        <taxon>eudicotyledons</taxon>
        <taxon>Gunneridae</taxon>
        <taxon>Pentapetalae</taxon>
        <taxon>asterids</taxon>
        <taxon>campanulids</taxon>
        <taxon>Escalloniales</taxon>
        <taxon>Escalloniaceae</taxon>
        <taxon>Escallonia</taxon>
    </lineage>
</organism>
<evidence type="ECO:0008006" key="6">
    <source>
        <dbReference type="Google" id="ProtNLM"/>
    </source>
</evidence>
<dbReference type="InterPro" id="IPR011990">
    <property type="entry name" value="TPR-like_helical_dom_sf"/>
</dbReference>
<keyword evidence="5" id="KW-1185">Reference proteome</keyword>
<dbReference type="PROSITE" id="PS51375">
    <property type="entry name" value="PPR"/>
    <property type="match status" value="1"/>
</dbReference>
<accession>A0AA88VFF1</accession>
<feature type="repeat" description="PPR" evidence="3">
    <location>
        <begin position="13"/>
        <end position="47"/>
    </location>
</feature>
<evidence type="ECO:0000256" key="1">
    <source>
        <dbReference type="ARBA" id="ARBA00007626"/>
    </source>
</evidence>
<evidence type="ECO:0000313" key="5">
    <source>
        <dbReference type="Proteomes" id="UP001188597"/>
    </source>
</evidence>
<dbReference type="InterPro" id="IPR002885">
    <property type="entry name" value="PPR_rpt"/>
</dbReference>
<evidence type="ECO:0000313" key="4">
    <source>
        <dbReference type="EMBL" id="KAK3006264.1"/>
    </source>
</evidence>
<comment type="similarity">
    <text evidence="1">Belongs to the PPR family. P subfamily.</text>
</comment>
<dbReference type="Gene3D" id="1.25.40.10">
    <property type="entry name" value="Tetratricopeptide repeat domain"/>
    <property type="match status" value="1"/>
</dbReference>
<keyword evidence="2" id="KW-0677">Repeat</keyword>
<dbReference type="PANTHER" id="PTHR47939:SF1">
    <property type="entry name" value="OS04G0684500 PROTEIN"/>
    <property type="match status" value="1"/>
</dbReference>
<evidence type="ECO:0000256" key="2">
    <source>
        <dbReference type="ARBA" id="ARBA00022737"/>
    </source>
</evidence>
<gene>
    <name evidence="4" type="ORF">RJ639_017077</name>
</gene>
<protein>
    <recommendedName>
        <fullName evidence="6">Pentatricopeptide repeat-containing protein</fullName>
    </recommendedName>
</protein>
<reference evidence="4" key="1">
    <citation type="submission" date="2022-12" db="EMBL/GenBank/DDBJ databases">
        <title>Draft genome assemblies for two species of Escallonia (Escalloniales).</title>
        <authorList>
            <person name="Chanderbali A."/>
            <person name="Dervinis C."/>
            <person name="Anghel I."/>
            <person name="Soltis D."/>
            <person name="Soltis P."/>
            <person name="Zapata F."/>
        </authorList>
    </citation>
    <scope>NUCLEOTIDE SEQUENCE</scope>
    <source>
        <strain evidence="4">UCBG64.0493</strain>
        <tissue evidence="4">Leaf</tissue>
    </source>
</reference>
<dbReference type="NCBIfam" id="TIGR00756">
    <property type="entry name" value="PPR"/>
    <property type="match status" value="1"/>
</dbReference>
<dbReference type="EMBL" id="JAVXUP010002016">
    <property type="protein sequence ID" value="KAK3006264.1"/>
    <property type="molecule type" value="Genomic_DNA"/>
</dbReference>
<dbReference type="Pfam" id="PF13041">
    <property type="entry name" value="PPR_2"/>
    <property type="match status" value="1"/>
</dbReference>
<dbReference type="AlphaFoldDB" id="A0AA88VFF1"/>
<dbReference type="PANTHER" id="PTHR47939">
    <property type="entry name" value="MEMBRANE-ASSOCIATED SALT-INDUCIBLE PROTEIN-LIKE"/>
    <property type="match status" value="1"/>
</dbReference>
<proteinExistence type="inferred from homology"/>
<dbReference type="Proteomes" id="UP001188597">
    <property type="component" value="Unassembled WGS sequence"/>
</dbReference>
<comment type="caution">
    <text evidence="4">The sequence shown here is derived from an EMBL/GenBank/DDBJ whole genome shotgun (WGS) entry which is preliminary data.</text>
</comment>
<name>A0AA88VFF1_9ASTE</name>
<sequence>MMEETKFVRVKPYVKTYTTLIHGWARASLLQKALRCFEQMKSAGLKPDKAMYHYPENMSRQEDEHEPKGLPAKEILADKAQSPKPFDAHTLRNMLSSYDLKILRDKCEIPPSVKLRLPGDGEAAIMTTLNEIGVYYDTFVNGFRKP</sequence>
<evidence type="ECO:0000256" key="3">
    <source>
        <dbReference type="PROSITE-ProRule" id="PRU00708"/>
    </source>
</evidence>
<dbReference type="InterPro" id="IPR050667">
    <property type="entry name" value="PPR-containing_protein"/>
</dbReference>